<feature type="active site" description="Nucleophile" evidence="5">
    <location>
        <position position="137"/>
    </location>
</feature>
<dbReference type="SUPFAM" id="SSF49899">
    <property type="entry name" value="Concanavalin A-like lectins/glucanases"/>
    <property type="match status" value="1"/>
</dbReference>
<feature type="signal peptide" evidence="6">
    <location>
        <begin position="1"/>
        <end position="24"/>
    </location>
</feature>
<comment type="function">
    <text evidence="6">Catalyzes xyloglucan endohydrolysis (XEH) and/or endotransglycosylation (XET). Cleaves and religates xyloglucan polymers, an essential constituent of the primary cell wall, and thereby participates in cell wall construction of growing tissues.</text>
</comment>
<reference evidence="8" key="2">
    <citation type="submission" date="2018-05" db="EMBL/GenBank/DDBJ databases">
        <title>OpunRS2 (Oryza punctata Reference Sequence Version 2).</title>
        <authorList>
            <person name="Zhang J."/>
            <person name="Kudrna D."/>
            <person name="Lee S."/>
            <person name="Talag J."/>
            <person name="Welchert J."/>
            <person name="Wing R.A."/>
        </authorList>
    </citation>
    <scope>NUCLEOTIDE SEQUENCE [LARGE SCALE GENOMIC DNA]</scope>
</reference>
<dbReference type="AlphaFoldDB" id="A0A0E0MB66"/>
<evidence type="ECO:0000313" key="9">
    <source>
        <dbReference type="Proteomes" id="UP000026962"/>
    </source>
</evidence>
<dbReference type="Gramene" id="OPUNC10G18070.1">
    <property type="protein sequence ID" value="OPUNC10G18070.1"/>
    <property type="gene ID" value="OPUNC10G18070"/>
</dbReference>
<dbReference type="GO" id="GO:0010411">
    <property type="term" value="P:xyloglucan metabolic process"/>
    <property type="evidence" value="ECO:0007669"/>
    <property type="project" value="InterPro"/>
</dbReference>
<keyword evidence="6" id="KW-0732">Signal</keyword>
<dbReference type="InterPro" id="IPR010713">
    <property type="entry name" value="XET_C"/>
</dbReference>
<dbReference type="InterPro" id="IPR000757">
    <property type="entry name" value="Beta-glucanase-like"/>
</dbReference>
<keyword evidence="6" id="KW-0961">Cell wall biogenesis/degradation</keyword>
<dbReference type="EC" id="2.4.1.207" evidence="6"/>
<keyword evidence="4 6" id="KW-0326">Glycosidase</keyword>
<accession>A0A0E0MB66</accession>
<dbReference type="Gene3D" id="2.60.120.200">
    <property type="match status" value="1"/>
</dbReference>
<dbReference type="Proteomes" id="UP000026962">
    <property type="component" value="Chromosome 10"/>
</dbReference>
<dbReference type="InterPro" id="IPR013320">
    <property type="entry name" value="ConA-like_dom_sf"/>
</dbReference>
<dbReference type="Pfam" id="PF00722">
    <property type="entry name" value="Glyco_hydro_16"/>
    <property type="match status" value="2"/>
</dbReference>
<dbReference type="Pfam" id="PF06955">
    <property type="entry name" value="XET_C"/>
    <property type="match status" value="1"/>
</dbReference>
<dbReference type="eggNOG" id="ENOG502QURN">
    <property type="taxonomic scope" value="Eukaryota"/>
</dbReference>
<dbReference type="EnsemblPlants" id="OPUNC10G18070.1">
    <property type="protein sequence ID" value="OPUNC10G18070.1"/>
    <property type="gene ID" value="OPUNC10G18070"/>
</dbReference>
<keyword evidence="3" id="KW-1015">Disulfide bond</keyword>
<feature type="domain" description="GH16" evidence="7">
    <location>
        <begin position="17"/>
        <end position="250"/>
    </location>
</feature>
<keyword evidence="1 6" id="KW-0808">Transferase</keyword>
<keyword evidence="6" id="KW-0964">Secreted</keyword>
<dbReference type="PROSITE" id="PS51762">
    <property type="entry name" value="GH16_2"/>
    <property type="match status" value="1"/>
</dbReference>
<keyword evidence="6" id="KW-0052">Apoplast</keyword>
<dbReference type="GO" id="GO:0048046">
    <property type="term" value="C:apoplast"/>
    <property type="evidence" value="ECO:0007669"/>
    <property type="project" value="UniProtKB-SubCell"/>
</dbReference>
<reference evidence="8" key="1">
    <citation type="submission" date="2015-04" db="UniProtKB">
        <authorList>
            <consortium name="EnsemblPlants"/>
        </authorList>
    </citation>
    <scope>IDENTIFICATION</scope>
</reference>
<dbReference type="InterPro" id="IPR044791">
    <property type="entry name" value="Beta-glucanase/XTH"/>
</dbReference>
<evidence type="ECO:0000256" key="3">
    <source>
        <dbReference type="ARBA" id="ARBA00023157"/>
    </source>
</evidence>
<sequence>MTKRSWSGLVISCVLMMSWAAAAAMDMSPVRFDTAYTPLFGGDNLVRSPDGRTVLKLDRFTGSGFVSKSAYHHGFFSASIKLPRDYTAGVVVAFYGLGVKLVGSEILSERGFEIWMAMTKAKGNLSNGDVFPGKHDELDFELLGNRRGHAWHVQTNMYGNGSTGRGREERYLLPFDPTAAPHSYAIAWTPAAVIFYVDGIPIRELVRCSGADYPAKPMSVYATIWDGSAWATDGGRYKVDYAYAPFTAVFSNLVVTGASSTDDIYCGLECAAAAVGLMTSEVAVMTPAKRGAMRQFRSRHLTYSACHDRVRYNGGVVFPECDDSDRDNFHAWGESKRVITYAAAGGVRVD</sequence>
<keyword evidence="6" id="KW-0134">Cell wall</keyword>
<evidence type="ECO:0000256" key="5">
    <source>
        <dbReference type="PIRSR" id="PIRSR005604-1"/>
    </source>
</evidence>
<keyword evidence="2 6" id="KW-0378">Hydrolase</keyword>
<dbReference type="PANTHER" id="PTHR31062">
    <property type="entry name" value="XYLOGLUCAN ENDOTRANSGLUCOSYLASE/HYDROLASE PROTEIN 8-RELATED"/>
    <property type="match status" value="1"/>
</dbReference>
<evidence type="ECO:0000313" key="8">
    <source>
        <dbReference type="EnsemblPlants" id="OPUNC10G18070.1"/>
    </source>
</evidence>
<dbReference type="GO" id="GO:0071555">
    <property type="term" value="P:cell wall organization"/>
    <property type="evidence" value="ECO:0007669"/>
    <property type="project" value="UniProtKB-KW"/>
</dbReference>
<dbReference type="OMA" id="FHAWGES"/>
<dbReference type="GO" id="GO:0042546">
    <property type="term" value="P:cell wall biogenesis"/>
    <property type="evidence" value="ECO:0007669"/>
    <property type="project" value="InterPro"/>
</dbReference>
<feature type="active site" description="Proton donor" evidence="5">
    <location>
        <position position="141"/>
    </location>
</feature>
<proteinExistence type="inferred from homology"/>
<organism evidence="8">
    <name type="scientific">Oryza punctata</name>
    <name type="common">Red rice</name>
    <dbReference type="NCBI Taxonomy" id="4537"/>
    <lineage>
        <taxon>Eukaryota</taxon>
        <taxon>Viridiplantae</taxon>
        <taxon>Streptophyta</taxon>
        <taxon>Embryophyta</taxon>
        <taxon>Tracheophyta</taxon>
        <taxon>Spermatophyta</taxon>
        <taxon>Magnoliopsida</taxon>
        <taxon>Liliopsida</taxon>
        <taxon>Poales</taxon>
        <taxon>Poaceae</taxon>
        <taxon>BOP clade</taxon>
        <taxon>Oryzoideae</taxon>
        <taxon>Oryzeae</taxon>
        <taxon>Oryzinae</taxon>
        <taxon>Oryza</taxon>
    </lineage>
</organism>
<dbReference type="HOGENOM" id="CLU_048041_1_2_1"/>
<evidence type="ECO:0000256" key="6">
    <source>
        <dbReference type="RuleBase" id="RU361120"/>
    </source>
</evidence>
<keyword evidence="9" id="KW-1185">Reference proteome</keyword>
<comment type="subcellular location">
    <subcellularLocation>
        <location evidence="6">Secreted</location>
        <location evidence="6">Cell wall</location>
    </subcellularLocation>
    <subcellularLocation>
        <location evidence="6">Secreted</location>
        <location evidence="6">Extracellular space</location>
        <location evidence="6">Apoplast</location>
    </subcellularLocation>
</comment>
<feature type="chain" id="PRO_5005116421" description="Xyloglucan endotransglucosylase/hydrolase" evidence="6">
    <location>
        <begin position="25"/>
        <end position="350"/>
    </location>
</feature>
<dbReference type="GO" id="GO:0016762">
    <property type="term" value="F:xyloglucan:xyloglucosyl transferase activity"/>
    <property type="evidence" value="ECO:0007669"/>
    <property type="project" value="UniProtKB-EC"/>
</dbReference>
<comment type="PTM">
    <text evidence="6">Contains at least one intrachain disulfide bond essential for its enzymatic activity.</text>
</comment>
<protein>
    <recommendedName>
        <fullName evidence="6">Xyloglucan endotransglucosylase/hydrolase</fullName>
        <ecNumber evidence="6">2.4.1.207</ecNumber>
    </recommendedName>
</protein>
<dbReference type="GO" id="GO:0004553">
    <property type="term" value="F:hydrolase activity, hydrolyzing O-glycosyl compounds"/>
    <property type="evidence" value="ECO:0007669"/>
    <property type="project" value="InterPro"/>
</dbReference>
<dbReference type="PIRSF" id="PIRSF005604">
    <property type="entry name" value="XET"/>
    <property type="match status" value="1"/>
</dbReference>
<evidence type="ECO:0000256" key="2">
    <source>
        <dbReference type="ARBA" id="ARBA00022801"/>
    </source>
</evidence>
<evidence type="ECO:0000256" key="4">
    <source>
        <dbReference type="ARBA" id="ARBA00023295"/>
    </source>
</evidence>
<evidence type="ECO:0000259" key="7">
    <source>
        <dbReference type="PROSITE" id="PS51762"/>
    </source>
</evidence>
<dbReference type="InterPro" id="IPR016455">
    <property type="entry name" value="XTH"/>
</dbReference>
<evidence type="ECO:0000256" key="1">
    <source>
        <dbReference type="ARBA" id="ARBA00022679"/>
    </source>
</evidence>
<name>A0A0E0MB66_ORYPU</name>
<comment type="similarity">
    <text evidence="6">Belongs to the glycosyl hydrolase 16 family.</text>
</comment>
<dbReference type="STRING" id="4537.A0A0E0MB66"/>